<name>A0AAJ0EZB4_9PEZI</name>
<reference evidence="1" key="1">
    <citation type="submission" date="2021-06" db="EMBL/GenBank/DDBJ databases">
        <title>Comparative genomics, transcriptomics and evolutionary studies reveal genomic signatures of adaptation to plant cell wall in hemibiotrophic fungi.</title>
        <authorList>
            <consortium name="DOE Joint Genome Institute"/>
            <person name="Baroncelli R."/>
            <person name="Diaz J.F."/>
            <person name="Benocci T."/>
            <person name="Peng M."/>
            <person name="Battaglia E."/>
            <person name="Haridas S."/>
            <person name="Andreopoulos W."/>
            <person name="Labutti K."/>
            <person name="Pangilinan J."/>
            <person name="Floch G.L."/>
            <person name="Makela M.R."/>
            <person name="Henrissat B."/>
            <person name="Grigoriev I.V."/>
            <person name="Crouch J.A."/>
            <person name="De Vries R.P."/>
            <person name="Sukno S.A."/>
            <person name="Thon M.R."/>
        </authorList>
    </citation>
    <scope>NUCLEOTIDE SEQUENCE</scope>
    <source>
        <strain evidence="1">CBS 193.32</strain>
    </source>
</reference>
<dbReference type="EMBL" id="JAHMHR010000003">
    <property type="protein sequence ID" value="KAK1699898.1"/>
    <property type="molecule type" value="Genomic_DNA"/>
</dbReference>
<dbReference type="GeneID" id="85456176"/>
<accession>A0AAJ0EZB4</accession>
<gene>
    <name evidence="1" type="ORF">BDP55DRAFT_626578</name>
</gene>
<dbReference type="RefSeq" id="XP_060435655.1">
    <property type="nucleotide sequence ID" value="XM_060571650.1"/>
</dbReference>
<comment type="caution">
    <text evidence="1">The sequence shown here is derived from an EMBL/GenBank/DDBJ whole genome shotgun (WGS) entry which is preliminary data.</text>
</comment>
<dbReference type="Proteomes" id="UP001224890">
    <property type="component" value="Unassembled WGS sequence"/>
</dbReference>
<dbReference type="AlphaFoldDB" id="A0AAJ0EZB4"/>
<organism evidence="1 2">
    <name type="scientific">Colletotrichum godetiae</name>
    <dbReference type="NCBI Taxonomy" id="1209918"/>
    <lineage>
        <taxon>Eukaryota</taxon>
        <taxon>Fungi</taxon>
        <taxon>Dikarya</taxon>
        <taxon>Ascomycota</taxon>
        <taxon>Pezizomycotina</taxon>
        <taxon>Sordariomycetes</taxon>
        <taxon>Hypocreomycetidae</taxon>
        <taxon>Glomerellales</taxon>
        <taxon>Glomerellaceae</taxon>
        <taxon>Colletotrichum</taxon>
        <taxon>Colletotrichum acutatum species complex</taxon>
    </lineage>
</organism>
<proteinExistence type="predicted"/>
<protein>
    <submittedName>
        <fullName evidence="1">Uncharacterized protein</fullName>
    </submittedName>
</protein>
<evidence type="ECO:0000313" key="2">
    <source>
        <dbReference type="Proteomes" id="UP001224890"/>
    </source>
</evidence>
<evidence type="ECO:0000313" key="1">
    <source>
        <dbReference type="EMBL" id="KAK1699898.1"/>
    </source>
</evidence>
<sequence>MIRPDQTVFVDPMELDPCSLKVLLHSLRDSPPSNFPIRRGNTTLDLNIQSQRAPTTSPRLPLLLQCYRFGVFLSGIMRETPNGYYAKNGLCSPAHCNIAIRPRDIFVTLNYNSPTLIRAIRLQRAQKDTLGRRRSSLVIYEPSVAVTPATSVNTTAELEAAAKAVGTL</sequence>
<keyword evidence="2" id="KW-1185">Reference proteome</keyword>